<dbReference type="PANTHER" id="PTHR39176:SF1">
    <property type="entry name" value="PERIPLASMIC PROTEIN"/>
    <property type="match status" value="1"/>
</dbReference>
<accession>A0ABS1RP18</accession>
<proteinExistence type="predicted"/>
<feature type="signal peptide" evidence="1">
    <location>
        <begin position="1"/>
        <end position="23"/>
    </location>
</feature>
<evidence type="ECO:0000313" key="4">
    <source>
        <dbReference type="Proteomes" id="UP000604473"/>
    </source>
</evidence>
<dbReference type="PANTHER" id="PTHR39176">
    <property type="entry name" value="PERIPLASMIC PROTEIN-RELATED"/>
    <property type="match status" value="1"/>
</dbReference>
<dbReference type="Pfam" id="PF07007">
    <property type="entry name" value="LprI"/>
    <property type="match status" value="1"/>
</dbReference>
<dbReference type="RefSeq" id="WP_202247284.1">
    <property type="nucleotide sequence ID" value="NZ_JAESJJ010000002.1"/>
</dbReference>
<sequence>MRHLEVTLAALLACGGLPGTALAACPGNTQLEINDCAASAYRDADAQLNAVWPAARAAAAASGADGLLLDAQRKWIAFRDAACAAEAAQYGGGSIQPLVHADCLRRLTDRRTADLRALLPQ</sequence>
<dbReference type="EMBL" id="JAESJJ010000002">
    <property type="protein sequence ID" value="MBL3607811.1"/>
    <property type="molecule type" value="Genomic_DNA"/>
</dbReference>
<feature type="domain" description="Lysozyme inhibitor LprI-like N-terminal" evidence="2">
    <location>
        <begin position="28"/>
        <end position="115"/>
    </location>
</feature>
<name>A0ABS1RP18_RHOSU</name>
<evidence type="ECO:0000259" key="2">
    <source>
        <dbReference type="Pfam" id="PF07007"/>
    </source>
</evidence>
<evidence type="ECO:0000256" key="1">
    <source>
        <dbReference type="SAM" id="SignalP"/>
    </source>
</evidence>
<organism evidence="3 4">
    <name type="scientific">Rhodovulum sulfidophilum</name>
    <name type="common">Rhodobacter sulfidophilus</name>
    <dbReference type="NCBI Taxonomy" id="35806"/>
    <lineage>
        <taxon>Bacteria</taxon>
        <taxon>Pseudomonadati</taxon>
        <taxon>Pseudomonadota</taxon>
        <taxon>Alphaproteobacteria</taxon>
        <taxon>Rhodobacterales</taxon>
        <taxon>Paracoccaceae</taxon>
        <taxon>Rhodovulum</taxon>
    </lineage>
</organism>
<dbReference type="Proteomes" id="UP000604473">
    <property type="component" value="Unassembled WGS sequence"/>
</dbReference>
<keyword evidence="1" id="KW-0732">Signal</keyword>
<evidence type="ECO:0000313" key="3">
    <source>
        <dbReference type="EMBL" id="MBL3607811.1"/>
    </source>
</evidence>
<reference evidence="3 4" key="1">
    <citation type="submission" date="2021-01" db="EMBL/GenBank/DDBJ databases">
        <title>Draft genomes of Rhodovulum sulfidophilum.</title>
        <authorList>
            <person name="Guzman M.S."/>
        </authorList>
    </citation>
    <scope>NUCLEOTIDE SEQUENCE [LARGE SCALE GENOMIC DNA]</scope>
    <source>
        <strain evidence="3 4">AB35</strain>
    </source>
</reference>
<feature type="chain" id="PRO_5045598431" evidence="1">
    <location>
        <begin position="24"/>
        <end position="121"/>
    </location>
</feature>
<gene>
    <name evidence="3" type="ORF">JMM60_03190</name>
</gene>
<dbReference type="InterPro" id="IPR009739">
    <property type="entry name" value="LprI-like_N"/>
</dbReference>
<dbReference type="PROSITE" id="PS51257">
    <property type="entry name" value="PROKAR_LIPOPROTEIN"/>
    <property type="match status" value="1"/>
</dbReference>
<keyword evidence="4" id="KW-1185">Reference proteome</keyword>
<dbReference type="Gene3D" id="1.20.1270.180">
    <property type="match status" value="1"/>
</dbReference>
<protein>
    <submittedName>
        <fullName evidence="3">DUF1311 domain-containing protein</fullName>
    </submittedName>
</protein>
<comment type="caution">
    <text evidence="3">The sequence shown here is derived from an EMBL/GenBank/DDBJ whole genome shotgun (WGS) entry which is preliminary data.</text>
</comment>